<dbReference type="Proteomes" id="UP000324222">
    <property type="component" value="Unassembled WGS sequence"/>
</dbReference>
<evidence type="ECO:0000313" key="2">
    <source>
        <dbReference type="Proteomes" id="UP000324222"/>
    </source>
</evidence>
<dbReference type="EMBL" id="VSRR010004388">
    <property type="protein sequence ID" value="MPC39523.1"/>
    <property type="molecule type" value="Genomic_DNA"/>
</dbReference>
<reference evidence="1 2" key="1">
    <citation type="submission" date="2019-05" db="EMBL/GenBank/DDBJ databases">
        <title>Another draft genome of Portunus trituberculatus and its Hox gene families provides insights of decapod evolution.</title>
        <authorList>
            <person name="Jeong J.-H."/>
            <person name="Song I."/>
            <person name="Kim S."/>
            <person name="Choi T."/>
            <person name="Kim D."/>
            <person name="Ryu S."/>
            <person name="Kim W."/>
        </authorList>
    </citation>
    <scope>NUCLEOTIDE SEQUENCE [LARGE SCALE GENOMIC DNA]</scope>
    <source>
        <tissue evidence="1">Muscle</tissue>
    </source>
</reference>
<sequence>MKFLTEDGHHYNGKIIKLTKITQDNKLTNVFIKNYPMCLAIDYIKVVWAERNLRRGSKDPRKQVIAMWEGEVPAYLELAGTRSCKIEKYVGKPAFCGKCHE</sequence>
<dbReference type="AlphaFoldDB" id="A0A5B7F364"/>
<protein>
    <submittedName>
        <fullName evidence="1">Uncharacterized protein</fullName>
    </submittedName>
</protein>
<evidence type="ECO:0000313" key="1">
    <source>
        <dbReference type="EMBL" id="MPC39523.1"/>
    </source>
</evidence>
<comment type="caution">
    <text evidence="1">The sequence shown here is derived from an EMBL/GenBank/DDBJ whole genome shotgun (WGS) entry which is preliminary data.</text>
</comment>
<dbReference type="OrthoDB" id="6368401at2759"/>
<organism evidence="1 2">
    <name type="scientific">Portunus trituberculatus</name>
    <name type="common">Swimming crab</name>
    <name type="synonym">Neptunus trituberculatus</name>
    <dbReference type="NCBI Taxonomy" id="210409"/>
    <lineage>
        <taxon>Eukaryota</taxon>
        <taxon>Metazoa</taxon>
        <taxon>Ecdysozoa</taxon>
        <taxon>Arthropoda</taxon>
        <taxon>Crustacea</taxon>
        <taxon>Multicrustacea</taxon>
        <taxon>Malacostraca</taxon>
        <taxon>Eumalacostraca</taxon>
        <taxon>Eucarida</taxon>
        <taxon>Decapoda</taxon>
        <taxon>Pleocyemata</taxon>
        <taxon>Brachyura</taxon>
        <taxon>Eubrachyura</taxon>
        <taxon>Portunoidea</taxon>
        <taxon>Portunidae</taxon>
        <taxon>Portuninae</taxon>
        <taxon>Portunus</taxon>
    </lineage>
</organism>
<gene>
    <name evidence="1" type="ORF">E2C01_033060</name>
</gene>
<keyword evidence="2" id="KW-1185">Reference proteome</keyword>
<name>A0A5B7F364_PORTR</name>
<accession>A0A5B7F364</accession>
<proteinExistence type="predicted"/>